<dbReference type="Proteomes" id="UP000316727">
    <property type="component" value="Unassembled WGS sequence"/>
</dbReference>
<evidence type="ECO:0000256" key="4">
    <source>
        <dbReference type="ARBA" id="ARBA00023125"/>
    </source>
</evidence>
<name>A0A501W6C4_9BACT</name>
<evidence type="ECO:0000256" key="1">
    <source>
        <dbReference type="ARBA" id="ARBA00008724"/>
    </source>
</evidence>
<dbReference type="Pfam" id="PF01709">
    <property type="entry name" value="Transcrip_reg"/>
    <property type="match status" value="1"/>
</dbReference>
<dbReference type="Pfam" id="PF20772">
    <property type="entry name" value="TACO1_YebC_N"/>
    <property type="match status" value="1"/>
</dbReference>
<comment type="subcellular location">
    <subcellularLocation>
        <location evidence="6">Cytoplasm</location>
    </subcellularLocation>
</comment>
<keyword evidence="10" id="KW-1185">Reference proteome</keyword>
<evidence type="ECO:0000256" key="3">
    <source>
        <dbReference type="ARBA" id="ARBA00023015"/>
    </source>
</evidence>
<feature type="domain" description="TACO1/YebC-like second and third" evidence="7">
    <location>
        <begin position="81"/>
        <end position="240"/>
    </location>
</feature>
<dbReference type="PANTHER" id="PTHR12532:SF6">
    <property type="entry name" value="TRANSCRIPTIONAL REGULATORY PROTEIN YEBC-RELATED"/>
    <property type="match status" value="1"/>
</dbReference>
<dbReference type="HAMAP" id="MF_00693">
    <property type="entry name" value="Transcrip_reg_TACO1"/>
    <property type="match status" value="1"/>
</dbReference>
<dbReference type="RefSeq" id="WP_140621078.1">
    <property type="nucleotide sequence ID" value="NZ_VFRQ01000004.1"/>
</dbReference>
<dbReference type="Gene3D" id="3.30.70.980">
    <property type="match status" value="2"/>
</dbReference>
<sequence>MAGHNKWSQIKRKKGALDAKRSKIFTKLIKEITVAVKEGGADPDGNPRLRLAIQLSKAANMPKDNIERAVKKGEGSDAGDYQAVNYEGYGPNGVAVFVECLTDNINRTVQNLRTMFNKSGGSLGTSGSVDFLFDRKGVFVAKVEPEQSMNQDELLLELADGGAEEVEFEDGYVTIYSAMEDFGAVQKKVEELHLDLESAELQRLPQTTVKVEDPEAVRKVLKLIDALEDDDDVQQVYHNLELSEEVLAELE</sequence>
<dbReference type="InterPro" id="IPR029072">
    <property type="entry name" value="YebC-like"/>
</dbReference>
<reference evidence="9 10" key="1">
    <citation type="submission" date="2019-06" db="EMBL/GenBank/DDBJ databases">
        <title>A novel bacterium of genus Pontibacter, isolated from marine sediment.</title>
        <authorList>
            <person name="Huang H."/>
            <person name="Mo K."/>
            <person name="Hu Y."/>
        </authorList>
    </citation>
    <scope>NUCLEOTIDE SEQUENCE [LARGE SCALE GENOMIC DNA]</scope>
    <source>
        <strain evidence="9 10">HB172049</strain>
    </source>
</reference>
<dbReference type="NCBIfam" id="NF009044">
    <property type="entry name" value="PRK12378.1"/>
    <property type="match status" value="1"/>
</dbReference>
<evidence type="ECO:0000313" key="9">
    <source>
        <dbReference type="EMBL" id="TPE44185.1"/>
    </source>
</evidence>
<dbReference type="Gene3D" id="1.10.10.200">
    <property type="match status" value="1"/>
</dbReference>
<dbReference type="InterPro" id="IPR017856">
    <property type="entry name" value="Integrase-like_N"/>
</dbReference>
<dbReference type="EMBL" id="VFRQ01000004">
    <property type="protein sequence ID" value="TPE44185.1"/>
    <property type="molecule type" value="Genomic_DNA"/>
</dbReference>
<dbReference type="OrthoDB" id="9781053at2"/>
<evidence type="ECO:0000256" key="2">
    <source>
        <dbReference type="ARBA" id="ARBA00022490"/>
    </source>
</evidence>
<dbReference type="SUPFAM" id="SSF75625">
    <property type="entry name" value="YebC-like"/>
    <property type="match status" value="1"/>
</dbReference>
<dbReference type="AlphaFoldDB" id="A0A501W6C4"/>
<evidence type="ECO:0000313" key="10">
    <source>
        <dbReference type="Proteomes" id="UP000316727"/>
    </source>
</evidence>
<proteinExistence type="inferred from homology"/>
<accession>A0A501W6C4</accession>
<dbReference type="InterPro" id="IPR049083">
    <property type="entry name" value="TACO1_YebC_N"/>
</dbReference>
<keyword evidence="2 6" id="KW-0963">Cytoplasm</keyword>
<protein>
    <recommendedName>
        <fullName evidence="6">Probable transcriptional regulatory protein FJM65_08440</fullName>
    </recommendedName>
</protein>
<keyword evidence="3 6" id="KW-0805">Transcription regulation</keyword>
<dbReference type="InterPro" id="IPR002876">
    <property type="entry name" value="Transcrip_reg_TACO1-like"/>
</dbReference>
<dbReference type="NCBIfam" id="NF001030">
    <property type="entry name" value="PRK00110.1"/>
    <property type="match status" value="1"/>
</dbReference>
<gene>
    <name evidence="9" type="ORF">FJM65_08440</name>
</gene>
<feature type="domain" description="TACO1/YebC-like N-terminal" evidence="8">
    <location>
        <begin position="5"/>
        <end position="75"/>
    </location>
</feature>
<comment type="similarity">
    <text evidence="1 6">Belongs to the TACO1 family.</text>
</comment>
<dbReference type="GO" id="GO:0006355">
    <property type="term" value="P:regulation of DNA-templated transcription"/>
    <property type="evidence" value="ECO:0007669"/>
    <property type="project" value="UniProtKB-UniRule"/>
</dbReference>
<keyword evidence="5 6" id="KW-0804">Transcription</keyword>
<comment type="caution">
    <text evidence="9">The sequence shown here is derived from an EMBL/GenBank/DDBJ whole genome shotgun (WGS) entry which is preliminary data.</text>
</comment>
<evidence type="ECO:0000256" key="5">
    <source>
        <dbReference type="ARBA" id="ARBA00023163"/>
    </source>
</evidence>
<evidence type="ECO:0000259" key="8">
    <source>
        <dbReference type="Pfam" id="PF20772"/>
    </source>
</evidence>
<dbReference type="InterPro" id="IPR026564">
    <property type="entry name" value="Transcrip_reg_TACO1-like_dom3"/>
</dbReference>
<organism evidence="9 10">
    <name type="scientific">Pontibacter mangrovi</name>
    <dbReference type="NCBI Taxonomy" id="2589816"/>
    <lineage>
        <taxon>Bacteria</taxon>
        <taxon>Pseudomonadati</taxon>
        <taxon>Bacteroidota</taxon>
        <taxon>Cytophagia</taxon>
        <taxon>Cytophagales</taxon>
        <taxon>Hymenobacteraceae</taxon>
        <taxon>Pontibacter</taxon>
    </lineage>
</organism>
<dbReference type="InterPro" id="IPR048300">
    <property type="entry name" value="TACO1_YebC-like_2nd/3rd_dom"/>
</dbReference>
<dbReference type="GO" id="GO:0005829">
    <property type="term" value="C:cytosol"/>
    <property type="evidence" value="ECO:0007669"/>
    <property type="project" value="TreeGrafter"/>
</dbReference>
<dbReference type="GO" id="GO:0003677">
    <property type="term" value="F:DNA binding"/>
    <property type="evidence" value="ECO:0007669"/>
    <property type="project" value="UniProtKB-UniRule"/>
</dbReference>
<keyword evidence="4 6" id="KW-0238">DNA-binding</keyword>
<dbReference type="PANTHER" id="PTHR12532">
    <property type="entry name" value="TRANSLATIONAL ACTIVATOR OF CYTOCHROME C OXIDASE 1"/>
    <property type="match status" value="1"/>
</dbReference>
<evidence type="ECO:0000256" key="6">
    <source>
        <dbReference type="HAMAP-Rule" id="MF_00693"/>
    </source>
</evidence>
<evidence type="ECO:0000259" key="7">
    <source>
        <dbReference type="Pfam" id="PF01709"/>
    </source>
</evidence>
<dbReference type="NCBIfam" id="TIGR01033">
    <property type="entry name" value="YebC/PmpR family DNA-binding transcriptional regulator"/>
    <property type="match status" value="1"/>
</dbReference>
<dbReference type="FunFam" id="1.10.10.200:FF:000002">
    <property type="entry name" value="Probable transcriptional regulatory protein CLM62_37755"/>
    <property type="match status" value="1"/>
</dbReference>